<reference evidence="12" key="1">
    <citation type="submission" date="2020-04" db="EMBL/GenBank/DDBJ databases">
        <title>Analysis of mating type loci in Filobasidium floriforme.</title>
        <authorList>
            <person name="Nowrousian M."/>
        </authorList>
    </citation>
    <scope>NUCLEOTIDE SEQUENCE</scope>
    <source>
        <strain evidence="12">CBS 6242</strain>
    </source>
</reference>
<dbReference type="GO" id="GO:0006508">
    <property type="term" value="P:proteolysis"/>
    <property type="evidence" value="ECO:0007669"/>
    <property type="project" value="UniProtKB-KW"/>
</dbReference>
<dbReference type="Gene3D" id="3.40.50.200">
    <property type="entry name" value="Peptidase S8/S53 domain"/>
    <property type="match status" value="2"/>
</dbReference>
<evidence type="ECO:0000256" key="3">
    <source>
        <dbReference type="ARBA" id="ARBA00022729"/>
    </source>
</evidence>
<evidence type="ECO:0000313" key="13">
    <source>
        <dbReference type="Proteomes" id="UP000812966"/>
    </source>
</evidence>
<keyword evidence="3 9" id="KW-0732">Signal</keyword>
<evidence type="ECO:0008006" key="14">
    <source>
        <dbReference type="Google" id="ProtNLM"/>
    </source>
</evidence>
<dbReference type="InterPro" id="IPR036852">
    <property type="entry name" value="Peptidase_S8/S53_dom_sf"/>
</dbReference>
<organism evidence="12 13">
    <name type="scientific">Filobasidium floriforme</name>
    <dbReference type="NCBI Taxonomy" id="5210"/>
    <lineage>
        <taxon>Eukaryota</taxon>
        <taxon>Fungi</taxon>
        <taxon>Dikarya</taxon>
        <taxon>Basidiomycota</taxon>
        <taxon>Agaricomycotina</taxon>
        <taxon>Tremellomycetes</taxon>
        <taxon>Filobasidiales</taxon>
        <taxon>Filobasidiaceae</taxon>
        <taxon>Filobasidium</taxon>
    </lineage>
</organism>
<feature type="signal peptide" evidence="9">
    <location>
        <begin position="1"/>
        <end position="24"/>
    </location>
</feature>
<dbReference type="InterPro" id="IPR015500">
    <property type="entry name" value="Peptidase_S8_subtilisin-rel"/>
</dbReference>
<proteinExistence type="inferred from homology"/>
<comment type="caution">
    <text evidence="12">The sequence shown here is derived from an EMBL/GenBank/DDBJ whole genome shotgun (WGS) entry which is preliminary data.</text>
</comment>
<feature type="chain" id="PRO_5035431731" description="Peptidase" evidence="9">
    <location>
        <begin position="25"/>
        <end position="1008"/>
    </location>
</feature>
<name>A0A8K0JRB2_9TREE</name>
<evidence type="ECO:0000256" key="5">
    <source>
        <dbReference type="ARBA" id="ARBA00022825"/>
    </source>
</evidence>
<dbReference type="GO" id="GO:0004252">
    <property type="term" value="F:serine-type endopeptidase activity"/>
    <property type="evidence" value="ECO:0007669"/>
    <property type="project" value="UniProtKB-UniRule"/>
</dbReference>
<accession>A0A8K0JRB2</accession>
<evidence type="ECO:0000313" key="12">
    <source>
        <dbReference type="EMBL" id="KAG7570979.1"/>
    </source>
</evidence>
<evidence type="ECO:0000256" key="4">
    <source>
        <dbReference type="ARBA" id="ARBA00022801"/>
    </source>
</evidence>
<dbReference type="PROSITE" id="PS00137">
    <property type="entry name" value="SUBTILASE_HIS"/>
    <property type="match status" value="1"/>
</dbReference>
<dbReference type="Pfam" id="PF00082">
    <property type="entry name" value="Peptidase_S8"/>
    <property type="match status" value="1"/>
</dbReference>
<dbReference type="InterPro" id="IPR034187">
    <property type="entry name" value="Peptidases_S8_5"/>
</dbReference>
<dbReference type="InterPro" id="IPR000209">
    <property type="entry name" value="Peptidase_S8/S53_dom"/>
</dbReference>
<feature type="active site" description="Charge relay system" evidence="6 7">
    <location>
        <position position="240"/>
    </location>
</feature>
<dbReference type="GO" id="GO:0005615">
    <property type="term" value="C:extracellular space"/>
    <property type="evidence" value="ECO:0007669"/>
    <property type="project" value="TreeGrafter"/>
</dbReference>
<evidence type="ECO:0000256" key="7">
    <source>
        <dbReference type="PROSITE-ProRule" id="PRU01240"/>
    </source>
</evidence>
<dbReference type="EMBL" id="JABELV010000014">
    <property type="protein sequence ID" value="KAG7570979.1"/>
    <property type="molecule type" value="Genomic_DNA"/>
</dbReference>
<feature type="compositionally biased region" description="Low complexity" evidence="8">
    <location>
        <begin position="178"/>
        <end position="194"/>
    </location>
</feature>
<evidence type="ECO:0000256" key="1">
    <source>
        <dbReference type="ARBA" id="ARBA00011073"/>
    </source>
</evidence>
<feature type="domain" description="C5a peptidase/Subtilisin-like protease SBT2-like Fn3-like" evidence="11">
    <location>
        <begin position="680"/>
        <end position="793"/>
    </location>
</feature>
<dbReference type="Proteomes" id="UP000812966">
    <property type="component" value="Unassembled WGS sequence"/>
</dbReference>
<evidence type="ECO:0000259" key="10">
    <source>
        <dbReference type="Pfam" id="PF00082"/>
    </source>
</evidence>
<keyword evidence="13" id="KW-1185">Reference proteome</keyword>
<dbReference type="PRINTS" id="PR00723">
    <property type="entry name" value="SUBTILISIN"/>
</dbReference>
<feature type="active site" description="Charge relay system" evidence="6 7">
    <location>
        <position position="600"/>
    </location>
</feature>
<evidence type="ECO:0000256" key="9">
    <source>
        <dbReference type="SAM" id="SignalP"/>
    </source>
</evidence>
<keyword evidence="2 7" id="KW-0645">Protease</keyword>
<evidence type="ECO:0000256" key="8">
    <source>
        <dbReference type="SAM" id="MobiDB-lite"/>
    </source>
</evidence>
<dbReference type="InterPro" id="IPR023827">
    <property type="entry name" value="Peptidase_S8_Asp-AS"/>
</dbReference>
<feature type="domain" description="Peptidase S8/S53" evidence="10">
    <location>
        <begin position="231"/>
        <end position="638"/>
    </location>
</feature>
<dbReference type="InterPro" id="IPR010435">
    <property type="entry name" value="C5a/SBT2-like_Fn3"/>
</dbReference>
<dbReference type="GO" id="GO:0016020">
    <property type="term" value="C:membrane"/>
    <property type="evidence" value="ECO:0007669"/>
    <property type="project" value="InterPro"/>
</dbReference>
<keyword evidence="4 7" id="KW-0378">Hydrolase</keyword>
<dbReference type="AlphaFoldDB" id="A0A8K0JRB2"/>
<dbReference type="InterPro" id="IPR050131">
    <property type="entry name" value="Peptidase_S8_subtilisin-like"/>
</dbReference>
<dbReference type="SUPFAM" id="SSF52743">
    <property type="entry name" value="Subtilisin-like"/>
    <property type="match status" value="1"/>
</dbReference>
<protein>
    <recommendedName>
        <fullName evidence="14">Peptidase</fullName>
    </recommendedName>
</protein>
<feature type="compositionally biased region" description="Polar residues" evidence="8">
    <location>
        <begin position="873"/>
        <end position="887"/>
    </location>
</feature>
<dbReference type="CDD" id="cd07489">
    <property type="entry name" value="Peptidases_S8_5"/>
    <property type="match status" value="1"/>
</dbReference>
<evidence type="ECO:0000256" key="6">
    <source>
        <dbReference type="PIRSR" id="PIRSR615500-1"/>
    </source>
</evidence>
<dbReference type="PANTHER" id="PTHR43806">
    <property type="entry name" value="PEPTIDASE S8"/>
    <property type="match status" value="1"/>
</dbReference>
<dbReference type="PROSITE" id="PS00136">
    <property type="entry name" value="SUBTILASE_ASP"/>
    <property type="match status" value="1"/>
</dbReference>
<sequence>MFNLNLPNLLTAISLLSLIDPVTAFDYKSAIQSSNSRGPSRTGVVPNRYVLEFDNSEDARQVAKRDGSASLHDHIYSQLRARGIDYSVAQTYDSDLFVGASVGLTNSDDYDTLAGMTGISAIWPVSYIPAPLAFTSSWGEDQKTGYHPEWNVENLARAGTKRAFEDVMLERRKNNKHSTTTSTMPSSTSAATPAPSAVLNNTAQPQAMVPNGYGFLPLSGVDRVHAEGNTGQGVKIAIVDSGVFYTNPALGGCFGPGCLVAGGRDYVGDEFDGVNGLAPDNDPLDCTGHGTFVSGIVGAQLPNRYNVSGVAPGASIYAYRVFSCYSATTNDIVAKAMEDAFTDGNDIINLSLGETSSWSGSMLSVIGARIAARGVSVMASAGNGGYAGTFYTESPGTGVDVLSVGAVDNVNFPGQNATLSFRQQPLQYIGLDNIEAGTFPLVSFTNGAASNNDGCPVPADLAGIDFNTTVLVYQQSNATGCDIYTQGYALADAGVQRALLIASLGAEILPPRFGFQLGVISYADGQEILQQIAQGNRPLGTFAFAPNAVANPLTGGLVSLGSALGPTNDMYMKPQLVAPGNNIVSTAPTASGFGASGGTSYSCSYVAGVAALYLSANGGRASSGISAREITRALEITSNPLPVSNTDSRLNTLAIAGSGLIQAYDAIHTPIKVSKSELLLNDTANFADYQTFDVVNTGNDRLKFTLSHTPAQTAYSFKQGSYESELAPVPLVDNAARVKFVPPVLNLKPGQSKTVVVKFDLPQGLDERRLPIYSGFVQVQAGNGQYQVQVPYLGVAASMKSFPVLDYTTTYTKGDALPNLVDGSMSVQKGPQTYTLNGTDAPTLMYRLWVGSPLLTVDLITPNQSLPFKPTIDSPTYSIPPTTNTGAQPKPGPGKGPHGNHGKHLGAGPLSWWNWNGGQGGPASGVDYDDAQIVGNVYERVYIPRNSDGQDGNGIYNYAFNGTFSNATAVSDGSYRLLVRALRVSGNADDEADYDSWVSPVVNIARPA</sequence>
<dbReference type="PROSITE" id="PS51892">
    <property type="entry name" value="SUBTILASE"/>
    <property type="match status" value="1"/>
</dbReference>
<evidence type="ECO:0000259" key="11">
    <source>
        <dbReference type="Pfam" id="PF06280"/>
    </source>
</evidence>
<feature type="active site" description="Charge relay system" evidence="6 7">
    <location>
        <position position="289"/>
    </location>
</feature>
<gene>
    <name evidence="12" type="ORF">FFLO_01073</name>
</gene>
<dbReference type="InterPro" id="IPR022398">
    <property type="entry name" value="Peptidase_S8_His-AS"/>
</dbReference>
<dbReference type="PANTHER" id="PTHR43806:SF66">
    <property type="entry name" value="SERIN ENDOPEPTIDASE"/>
    <property type="match status" value="1"/>
</dbReference>
<comment type="similarity">
    <text evidence="1 7">Belongs to the peptidase S8 family.</text>
</comment>
<feature type="region of interest" description="Disordered" evidence="8">
    <location>
        <begin position="173"/>
        <end position="194"/>
    </location>
</feature>
<keyword evidence="5 7" id="KW-0720">Serine protease</keyword>
<feature type="region of interest" description="Disordered" evidence="8">
    <location>
        <begin position="871"/>
        <end position="903"/>
    </location>
</feature>
<dbReference type="Pfam" id="PF06280">
    <property type="entry name" value="fn3_5"/>
    <property type="match status" value="1"/>
</dbReference>
<evidence type="ECO:0000256" key="2">
    <source>
        <dbReference type="ARBA" id="ARBA00022670"/>
    </source>
</evidence>